<sequence>MPKFTCKCGHVMNLSNEDNDYEYSFIAEKIINEIIWILETNNNVIDSDDFISKIDSKRTSVLTCHECGRFWLENEGGSYNAYIKESE</sequence>
<comment type="caution">
    <text evidence="1">The sequence shown here is derived from an EMBL/GenBank/DDBJ whole genome shotgun (WGS) entry which is preliminary data.</text>
</comment>
<dbReference type="RefSeq" id="WP_021324798.1">
    <property type="nucleotide sequence ID" value="NZ_CAWLUD010000027.1"/>
</dbReference>
<dbReference type="AlphaFoldDB" id="A0A081RY18"/>
<dbReference type="Proteomes" id="UP000028002">
    <property type="component" value="Unassembled WGS sequence"/>
</dbReference>
<proteinExistence type="predicted"/>
<gene>
    <name evidence="1" type="ORF">MEG1DRAFT_01770</name>
</gene>
<name>A0A081RY18_PHOTE</name>
<protein>
    <submittedName>
        <fullName evidence="1">Uncharacterized protein</fullName>
    </submittedName>
</protein>
<dbReference type="EMBL" id="JGVH01000027">
    <property type="protein sequence ID" value="KER03571.1"/>
    <property type="molecule type" value="Genomic_DNA"/>
</dbReference>
<accession>A0A081RY18</accession>
<organism evidence="1 2">
    <name type="scientific">Photorhabdus temperata subsp. temperata Meg1</name>
    <dbReference type="NCBI Taxonomy" id="1393735"/>
    <lineage>
        <taxon>Bacteria</taxon>
        <taxon>Pseudomonadati</taxon>
        <taxon>Pseudomonadota</taxon>
        <taxon>Gammaproteobacteria</taxon>
        <taxon>Enterobacterales</taxon>
        <taxon>Morganellaceae</taxon>
        <taxon>Photorhabdus</taxon>
    </lineage>
</organism>
<evidence type="ECO:0000313" key="2">
    <source>
        <dbReference type="Proteomes" id="UP000028002"/>
    </source>
</evidence>
<reference evidence="1 2" key="1">
    <citation type="submission" date="2014-03" db="EMBL/GenBank/DDBJ databases">
        <title>Draft Genome of Photorhabdus temperata Meg1.</title>
        <authorList>
            <person name="Hurst S.G.IV."/>
            <person name="Morris K."/>
            <person name="Thomas K."/>
            <person name="Tisa L.S."/>
        </authorList>
    </citation>
    <scope>NUCLEOTIDE SEQUENCE [LARGE SCALE GENOMIC DNA]</scope>
    <source>
        <strain evidence="1 2">Meg1</strain>
    </source>
</reference>
<evidence type="ECO:0000313" key="1">
    <source>
        <dbReference type="EMBL" id="KER03571.1"/>
    </source>
</evidence>